<evidence type="ECO:0000256" key="1">
    <source>
        <dbReference type="SAM" id="MobiDB-lite"/>
    </source>
</evidence>
<dbReference type="GeneID" id="54489370"/>
<dbReference type="RefSeq" id="XP_033599088.1">
    <property type="nucleotide sequence ID" value="XM_033748316.1"/>
</dbReference>
<dbReference type="Proteomes" id="UP000799437">
    <property type="component" value="Unassembled WGS sequence"/>
</dbReference>
<dbReference type="AlphaFoldDB" id="A0A6A6W501"/>
<feature type="compositionally biased region" description="Polar residues" evidence="1">
    <location>
        <begin position="103"/>
        <end position="114"/>
    </location>
</feature>
<reference evidence="2" key="1">
    <citation type="journal article" date="2020" name="Stud. Mycol.">
        <title>101 Dothideomycetes genomes: a test case for predicting lifestyles and emergence of pathogens.</title>
        <authorList>
            <person name="Haridas S."/>
            <person name="Albert R."/>
            <person name="Binder M."/>
            <person name="Bloem J."/>
            <person name="Labutti K."/>
            <person name="Salamov A."/>
            <person name="Andreopoulos B."/>
            <person name="Baker S."/>
            <person name="Barry K."/>
            <person name="Bills G."/>
            <person name="Bluhm B."/>
            <person name="Cannon C."/>
            <person name="Castanera R."/>
            <person name="Culley D."/>
            <person name="Daum C."/>
            <person name="Ezra D."/>
            <person name="Gonzalez J."/>
            <person name="Henrissat B."/>
            <person name="Kuo A."/>
            <person name="Liang C."/>
            <person name="Lipzen A."/>
            <person name="Lutzoni F."/>
            <person name="Magnuson J."/>
            <person name="Mondo S."/>
            <person name="Nolan M."/>
            <person name="Ohm R."/>
            <person name="Pangilinan J."/>
            <person name="Park H.-J."/>
            <person name="Ramirez L."/>
            <person name="Alfaro M."/>
            <person name="Sun H."/>
            <person name="Tritt A."/>
            <person name="Yoshinaga Y."/>
            <person name="Zwiers L.-H."/>
            <person name="Turgeon B."/>
            <person name="Goodwin S."/>
            <person name="Spatafora J."/>
            <person name="Crous P."/>
            <person name="Grigoriev I."/>
        </authorList>
    </citation>
    <scope>NUCLEOTIDE SEQUENCE</scope>
    <source>
        <strain evidence="2">CBS 121739</strain>
    </source>
</reference>
<keyword evidence="3" id="KW-1185">Reference proteome</keyword>
<dbReference type="EMBL" id="ML996575">
    <property type="protein sequence ID" value="KAF2756637.1"/>
    <property type="molecule type" value="Genomic_DNA"/>
</dbReference>
<evidence type="ECO:0000313" key="3">
    <source>
        <dbReference type="Proteomes" id="UP000799437"/>
    </source>
</evidence>
<evidence type="ECO:0000313" key="2">
    <source>
        <dbReference type="EMBL" id="KAF2756637.1"/>
    </source>
</evidence>
<accession>A0A6A6W501</accession>
<gene>
    <name evidence="2" type="ORF">EJ05DRAFT_512267</name>
</gene>
<feature type="region of interest" description="Disordered" evidence="1">
    <location>
        <begin position="94"/>
        <end position="114"/>
    </location>
</feature>
<protein>
    <submittedName>
        <fullName evidence="2">Uncharacterized protein</fullName>
    </submittedName>
</protein>
<name>A0A6A6W501_9PEZI</name>
<proteinExistence type="predicted"/>
<sequence>MAQFSSAQEPVCRSRGSLHQLTCKAIFSIPTLTTLELDIPYWKQTLPLWRVLDKHKLRASPLTTLTLPVPPRYYLNTFPILIKFCASLVRSKPKTRRPLEGPTSAQQADSSPSTQLFMKQSLVSQRPRNKLRPILCEITKALDGHIGVVGVFEYWPAHEIVHRMVLRWVQRSRLAAKSAAEMADFVLNPLVLPFVMPLHILTPPISLEC</sequence>
<organism evidence="2 3">
    <name type="scientific">Pseudovirgaria hyperparasitica</name>
    <dbReference type="NCBI Taxonomy" id="470096"/>
    <lineage>
        <taxon>Eukaryota</taxon>
        <taxon>Fungi</taxon>
        <taxon>Dikarya</taxon>
        <taxon>Ascomycota</taxon>
        <taxon>Pezizomycotina</taxon>
        <taxon>Dothideomycetes</taxon>
        <taxon>Dothideomycetes incertae sedis</taxon>
        <taxon>Acrospermales</taxon>
        <taxon>Acrospermaceae</taxon>
        <taxon>Pseudovirgaria</taxon>
    </lineage>
</organism>